<dbReference type="AlphaFoldDB" id="A0A067K967"/>
<dbReference type="Proteomes" id="UP000027138">
    <property type="component" value="Unassembled WGS sequence"/>
</dbReference>
<proteinExistence type="predicted"/>
<keyword evidence="2" id="KW-1185">Reference proteome</keyword>
<protein>
    <submittedName>
        <fullName evidence="1">Uncharacterized protein</fullName>
    </submittedName>
</protein>
<organism evidence="1 2">
    <name type="scientific">Jatropha curcas</name>
    <name type="common">Barbados nut</name>
    <dbReference type="NCBI Taxonomy" id="180498"/>
    <lineage>
        <taxon>Eukaryota</taxon>
        <taxon>Viridiplantae</taxon>
        <taxon>Streptophyta</taxon>
        <taxon>Embryophyta</taxon>
        <taxon>Tracheophyta</taxon>
        <taxon>Spermatophyta</taxon>
        <taxon>Magnoliopsida</taxon>
        <taxon>eudicotyledons</taxon>
        <taxon>Gunneridae</taxon>
        <taxon>Pentapetalae</taxon>
        <taxon>rosids</taxon>
        <taxon>fabids</taxon>
        <taxon>Malpighiales</taxon>
        <taxon>Euphorbiaceae</taxon>
        <taxon>Crotonoideae</taxon>
        <taxon>Jatropheae</taxon>
        <taxon>Jatropha</taxon>
    </lineage>
</organism>
<evidence type="ECO:0000313" key="1">
    <source>
        <dbReference type="EMBL" id="KDP32657.1"/>
    </source>
</evidence>
<gene>
    <name evidence="1" type="ORF">JCGZ_14777</name>
</gene>
<accession>A0A067K967</accession>
<name>A0A067K967_JATCU</name>
<reference evidence="1 2" key="1">
    <citation type="journal article" date="2014" name="PLoS ONE">
        <title>Global Analysis of Gene Expression Profiles in Physic Nut (Jatropha curcas L.) Seedlings Exposed to Salt Stress.</title>
        <authorList>
            <person name="Zhang L."/>
            <person name="Zhang C."/>
            <person name="Wu P."/>
            <person name="Chen Y."/>
            <person name="Li M."/>
            <person name="Jiang H."/>
            <person name="Wu G."/>
        </authorList>
    </citation>
    <scope>NUCLEOTIDE SEQUENCE [LARGE SCALE GENOMIC DNA]</scope>
    <source>
        <strain evidence="2">cv. GZQX0401</strain>
        <tissue evidence="1">Young leaves</tissue>
    </source>
</reference>
<dbReference type="EMBL" id="KK914575">
    <property type="protein sequence ID" value="KDP32657.1"/>
    <property type="molecule type" value="Genomic_DNA"/>
</dbReference>
<evidence type="ECO:0000313" key="2">
    <source>
        <dbReference type="Proteomes" id="UP000027138"/>
    </source>
</evidence>
<sequence length="108" mass="11529">MVTHFILIPHKQGTAISHHRSGIYACRIEATRTGTASGWRDLTGSGREAAAATDRTCRRRAGATAVAATGYGVTAEGCYIPFYPTLDSNGSNWVLDQPDSTLSNDSIQ</sequence>